<dbReference type="InterPro" id="IPR016024">
    <property type="entry name" value="ARM-type_fold"/>
</dbReference>
<dbReference type="STRING" id="88036.D8SAX6"/>
<dbReference type="InterPro" id="IPR045163">
    <property type="entry name" value="Focadhesin/RST1"/>
</dbReference>
<dbReference type="FunCoup" id="D8SAX6">
    <property type="interactions" value="1134"/>
</dbReference>
<accession>D8SAX6</accession>
<dbReference type="Pfam" id="PF12530">
    <property type="entry name" value="DUF3730"/>
    <property type="match status" value="1"/>
</dbReference>
<protein>
    <recommendedName>
        <fullName evidence="1">DUF3730 domain-containing protein</fullName>
    </recommendedName>
</protein>
<dbReference type="InterPro" id="IPR022542">
    <property type="entry name" value="FOCAD/RST1_DUF3730"/>
</dbReference>
<proteinExistence type="predicted"/>
<dbReference type="OMA" id="MATYDAQ"/>
<dbReference type="GO" id="GO:0060147">
    <property type="term" value="P:regulation of post-transcriptional gene silencing"/>
    <property type="evidence" value="ECO:0007669"/>
    <property type="project" value="InterPro"/>
</dbReference>
<feature type="domain" description="DUF3730" evidence="1">
    <location>
        <begin position="484"/>
        <end position="706"/>
    </location>
</feature>
<dbReference type="KEGG" id="smo:SELMODRAFT_444477"/>
<dbReference type="HOGENOM" id="CLU_243099_0_0_1"/>
<gene>
    <name evidence="2" type="ORF">SELMODRAFT_444477</name>
</gene>
<dbReference type="PANTHER" id="PTHR16212">
    <property type="entry name" value="FOCADHESIN FAMILY MEMBER"/>
    <property type="match status" value="1"/>
</dbReference>
<reference evidence="2 3" key="1">
    <citation type="journal article" date="2011" name="Science">
        <title>The Selaginella genome identifies genetic changes associated with the evolution of vascular plants.</title>
        <authorList>
            <person name="Banks J.A."/>
            <person name="Nishiyama T."/>
            <person name="Hasebe M."/>
            <person name="Bowman J.L."/>
            <person name="Gribskov M."/>
            <person name="dePamphilis C."/>
            <person name="Albert V.A."/>
            <person name="Aono N."/>
            <person name="Aoyama T."/>
            <person name="Ambrose B.A."/>
            <person name="Ashton N.W."/>
            <person name="Axtell M.J."/>
            <person name="Barker E."/>
            <person name="Barker M.S."/>
            <person name="Bennetzen J.L."/>
            <person name="Bonawitz N.D."/>
            <person name="Chapple C."/>
            <person name="Cheng C."/>
            <person name="Correa L.G."/>
            <person name="Dacre M."/>
            <person name="DeBarry J."/>
            <person name="Dreyer I."/>
            <person name="Elias M."/>
            <person name="Engstrom E.M."/>
            <person name="Estelle M."/>
            <person name="Feng L."/>
            <person name="Finet C."/>
            <person name="Floyd S.K."/>
            <person name="Frommer W.B."/>
            <person name="Fujita T."/>
            <person name="Gramzow L."/>
            <person name="Gutensohn M."/>
            <person name="Harholt J."/>
            <person name="Hattori M."/>
            <person name="Heyl A."/>
            <person name="Hirai T."/>
            <person name="Hiwatashi Y."/>
            <person name="Ishikawa M."/>
            <person name="Iwata M."/>
            <person name="Karol K.G."/>
            <person name="Koehler B."/>
            <person name="Kolukisaoglu U."/>
            <person name="Kubo M."/>
            <person name="Kurata T."/>
            <person name="Lalonde S."/>
            <person name="Li K."/>
            <person name="Li Y."/>
            <person name="Litt A."/>
            <person name="Lyons E."/>
            <person name="Manning G."/>
            <person name="Maruyama T."/>
            <person name="Michael T.P."/>
            <person name="Mikami K."/>
            <person name="Miyazaki S."/>
            <person name="Morinaga S."/>
            <person name="Murata T."/>
            <person name="Mueller-Roeber B."/>
            <person name="Nelson D.R."/>
            <person name="Obara M."/>
            <person name="Oguri Y."/>
            <person name="Olmstead R.G."/>
            <person name="Onodera N."/>
            <person name="Petersen B.L."/>
            <person name="Pils B."/>
            <person name="Prigge M."/>
            <person name="Rensing S.A."/>
            <person name="Riano-Pachon D.M."/>
            <person name="Roberts A.W."/>
            <person name="Sato Y."/>
            <person name="Scheller H.V."/>
            <person name="Schulz B."/>
            <person name="Schulz C."/>
            <person name="Shakirov E.V."/>
            <person name="Shibagaki N."/>
            <person name="Shinohara N."/>
            <person name="Shippen D.E."/>
            <person name="Soerensen I."/>
            <person name="Sotooka R."/>
            <person name="Sugimoto N."/>
            <person name="Sugita M."/>
            <person name="Sumikawa N."/>
            <person name="Tanurdzic M."/>
            <person name="Theissen G."/>
            <person name="Ulvskov P."/>
            <person name="Wakazuki S."/>
            <person name="Weng J.K."/>
            <person name="Willats W.W."/>
            <person name="Wipf D."/>
            <person name="Wolf P.G."/>
            <person name="Yang L."/>
            <person name="Zimmer A.D."/>
            <person name="Zhu Q."/>
            <person name="Mitros T."/>
            <person name="Hellsten U."/>
            <person name="Loque D."/>
            <person name="Otillar R."/>
            <person name="Salamov A."/>
            <person name="Schmutz J."/>
            <person name="Shapiro H."/>
            <person name="Lindquist E."/>
            <person name="Lucas S."/>
            <person name="Rokhsar D."/>
            <person name="Grigoriev I.V."/>
        </authorList>
    </citation>
    <scope>NUCLEOTIDE SEQUENCE [LARGE SCALE GENOMIC DNA]</scope>
</reference>
<evidence type="ECO:0000313" key="2">
    <source>
        <dbReference type="EMBL" id="EFJ18669.1"/>
    </source>
</evidence>
<dbReference type="InParanoid" id="D8SAX6"/>
<keyword evidence="3" id="KW-1185">Reference proteome</keyword>
<dbReference type="Proteomes" id="UP000001514">
    <property type="component" value="Unassembled WGS sequence"/>
</dbReference>
<dbReference type="PANTHER" id="PTHR16212:SF4">
    <property type="entry name" value="FOCADHESIN"/>
    <property type="match status" value="1"/>
</dbReference>
<dbReference type="eggNOG" id="ENOG502QQKG">
    <property type="taxonomic scope" value="Eukaryota"/>
</dbReference>
<name>D8SAX6_SELML</name>
<evidence type="ECO:0000313" key="3">
    <source>
        <dbReference type="Proteomes" id="UP000001514"/>
    </source>
</evidence>
<organism evidence="3">
    <name type="scientific">Selaginella moellendorffii</name>
    <name type="common">Spikemoss</name>
    <dbReference type="NCBI Taxonomy" id="88036"/>
    <lineage>
        <taxon>Eukaryota</taxon>
        <taxon>Viridiplantae</taxon>
        <taxon>Streptophyta</taxon>
        <taxon>Embryophyta</taxon>
        <taxon>Tracheophyta</taxon>
        <taxon>Lycopodiopsida</taxon>
        <taxon>Selaginellales</taxon>
        <taxon>Selaginellaceae</taxon>
        <taxon>Selaginella</taxon>
    </lineage>
</organism>
<dbReference type="EMBL" id="GL377609">
    <property type="protein sequence ID" value="EFJ18669.1"/>
    <property type="molecule type" value="Genomic_DNA"/>
</dbReference>
<dbReference type="SUPFAM" id="SSF48371">
    <property type="entry name" value="ARM repeat"/>
    <property type="match status" value="2"/>
</dbReference>
<sequence>MEAKDPFAILCDKLQAPHPLLQRVAVSSIFQRFAAAPDAALMMSQAGSGKEALMRCLASQNPCIVDQSVRELCRIAKSGGISLGQAVMILQASLDSVTSSISLHVLVCGIGFLCQLHVAGHDNSITVHPLLKALQSREETSSSIIQQVRLVLLHASDHQRAMQFIQPFLTRVFFDPSRMRSSFARGLHSNLCAIAISRPCLAPGLMKLLIQYAQSRFLETPQASILSLYFTKFVSLMWTLQDIEFLCEGIQELMDLLEESSHFSEMEDFTSPILELLFGLWHESKTHSLPSLPFVCLVRRISLLPSKPQRLDVYLASLAYLLAISELEQEQLSILALAQTWLEKDSNFTLQSLLFWIFPTLHILTSPSSLLKQAATSLLKKIDRLLSDGSLLNVKAGKSESMQLGGLAYELLCSLWTKEADVEAWFKTLTTHLSDSDFPMLLAILTTALTFHPSSKISGFAINMLALLGQHHAVWGISLFPVFLFSLKYHQRHDVNTNVVIAFLNALPDICGHPTTVPLSMHLLQHMVDYKGNLRIQATSIRLIYKIWQHTDRAYSFLQKTLVPSWFSQAKEETDVLLSRATSLRDLCGHDPDVGIELILSVQACVECRSPVVKALGLQSLSFLCGHDAIDFYTAWKVIAKLFSPLPISPSISESFCMLLKHGALDANLNAEDAHAVLNALWEFASCDKQPSEEWYRTRSAAVESLCEYEVELLKETMVNEGKHVDILLRGASTAAKYQCERLVAKFLDYEHKTRQRATTEKVIMSKLEKMLESIPRTFTSSTQNDYPGSLLFFWNASRGSLATAKKSALRVEDEGLKSVFFEVAKTLNVSGDLIMVLISLFSWSCFMHQWLKIGCQLHGNAEVACEHIVKQACIDASEEGIPRVAENSTLALAAFSRSLRQPSLASSSVARYLESRISSLEHQSAQCSAAVSLGVLTTSLHPTDWDVKANAVRLLIQSATEADNAFVVGSAATGLGIACQSLFLSEFSSMGSSKECALLSDIVHCVLKLLALRCPQIFSTMLALSQDSFFTTEVFTQETNVKDSRNEEDDLWAIVGLVWALGKSVTPLGKAGKTTLVKRITQAVFSWIPDSIDEVGTMCLATGASLVLPTCVEASDRLELLESAEIESLLSRLGSFVRQIVDLPQSRRSSQPWLAHVFKASCIGYGGLVAKVLQTGAHPLAQETVRDLLETLHRGYTQVEDAHYCLGAMLGLANALGAGVASEFEPQGAEQHVVSSLQAGNKVTTPLMFSSAHGGTLRTMLQQIVRISHSSEGGRLRGYARWCLAIMHTAWLRVSQGRVSAEGSERPTRAIVRWSYQPVSLSSLPAHSTLRLLSEWLSSIGLTKVGIPCDEVISVMRCLEEAPRLPMLDWGGLIRRIMQHKEWFLQPSSGPDHGDVRKRCLIFSFRHADKVPPLASVLDEVCEGSKLVTIETSLRTVVLSRLGDLHKIFSLARMEKLLADVIQVLGKLQTDGRECRVECWKGLAKFWATDTRDLLVHIESCMRQLISMSPARFIDHNDTEETERDTMEWSVALECLKPARTSWLLDVFKIQDESFGKVAFARSRLAAMKVLPLSSLKVVRSRLLDRQITGHWMLMTECALALKDAQFEDKHEWLLDTIDTAYVSKFPSTAISFMALLTSIWSPDSYLFTLSEPQIVRQLPHSLQKLLAEKKWNQSARVVASRLFSVMERVAKLGGSMEEGSVGEELIGAVESAAISIREHATPDLLAKVRMS</sequence>
<evidence type="ECO:0000259" key="1">
    <source>
        <dbReference type="Pfam" id="PF12530"/>
    </source>
</evidence>
<dbReference type="Gramene" id="EFJ18669">
    <property type="protein sequence ID" value="EFJ18669"/>
    <property type="gene ID" value="SELMODRAFT_444477"/>
</dbReference>